<dbReference type="GO" id="GO:0005634">
    <property type="term" value="C:nucleus"/>
    <property type="evidence" value="ECO:0007669"/>
    <property type="project" value="UniProtKB-SubCell"/>
</dbReference>
<evidence type="ECO:0000313" key="12">
    <source>
        <dbReference type="Proteomes" id="UP001497516"/>
    </source>
</evidence>
<reference evidence="11 12" key="1">
    <citation type="submission" date="2024-04" db="EMBL/GenBank/DDBJ databases">
        <authorList>
            <person name="Fracassetti M."/>
        </authorList>
    </citation>
    <scope>NUCLEOTIDE SEQUENCE [LARGE SCALE GENOMIC DNA]</scope>
</reference>
<comment type="subcellular location">
    <subcellularLocation>
        <location evidence="1 8">Nucleus</location>
    </subcellularLocation>
</comment>
<keyword evidence="12" id="KW-1185">Reference proteome</keyword>
<evidence type="ECO:0000256" key="1">
    <source>
        <dbReference type="ARBA" id="ARBA00004123"/>
    </source>
</evidence>
<evidence type="ECO:0000256" key="7">
    <source>
        <dbReference type="PROSITE-ProRule" id="PRU00024"/>
    </source>
</evidence>
<dbReference type="GO" id="GO:0008270">
    <property type="term" value="F:zinc ion binding"/>
    <property type="evidence" value="ECO:0007669"/>
    <property type="project" value="UniProtKB-KW"/>
</dbReference>
<evidence type="ECO:0000256" key="8">
    <source>
        <dbReference type="PROSITE-ProRule" id="PRU00357"/>
    </source>
</evidence>
<evidence type="ECO:0000256" key="4">
    <source>
        <dbReference type="ARBA" id="ARBA00022771"/>
    </source>
</evidence>
<keyword evidence="6 8" id="KW-0539">Nucleus</keyword>
<keyword evidence="4 7" id="KW-0863">Zinc-finger</keyword>
<comment type="similarity">
    <text evidence="2">Belongs to the CONSTANS family.</text>
</comment>
<evidence type="ECO:0000256" key="5">
    <source>
        <dbReference type="ARBA" id="ARBA00022833"/>
    </source>
</evidence>
<feature type="domain" description="CCT" evidence="10">
    <location>
        <begin position="350"/>
        <end position="392"/>
    </location>
</feature>
<dbReference type="CDD" id="cd19821">
    <property type="entry name" value="Bbox1_BBX-like"/>
    <property type="match status" value="2"/>
</dbReference>
<dbReference type="PANTHER" id="PTHR31319">
    <property type="entry name" value="ZINC FINGER PROTEIN CONSTANS-LIKE 4"/>
    <property type="match status" value="1"/>
</dbReference>
<evidence type="ECO:0000313" key="11">
    <source>
        <dbReference type="EMBL" id="CAL1376524.1"/>
    </source>
</evidence>
<dbReference type="SMART" id="SM00336">
    <property type="entry name" value="BBOX"/>
    <property type="match status" value="2"/>
</dbReference>
<evidence type="ECO:0000259" key="9">
    <source>
        <dbReference type="PROSITE" id="PS50119"/>
    </source>
</evidence>
<dbReference type="Proteomes" id="UP001497516">
    <property type="component" value="Chromosome 3"/>
</dbReference>
<dbReference type="Pfam" id="PF00643">
    <property type="entry name" value="zf-B_box"/>
    <property type="match status" value="1"/>
</dbReference>
<evidence type="ECO:0000256" key="2">
    <source>
        <dbReference type="ARBA" id="ARBA00010024"/>
    </source>
</evidence>
<evidence type="ECO:0000259" key="10">
    <source>
        <dbReference type="PROSITE" id="PS51017"/>
    </source>
</evidence>
<dbReference type="GO" id="GO:0009909">
    <property type="term" value="P:regulation of flower development"/>
    <property type="evidence" value="ECO:0007669"/>
    <property type="project" value="InterPro"/>
</dbReference>
<dbReference type="PROSITE" id="PS51017">
    <property type="entry name" value="CCT"/>
    <property type="match status" value="1"/>
</dbReference>
<dbReference type="InterPro" id="IPR045281">
    <property type="entry name" value="CONSTANS-like"/>
</dbReference>
<evidence type="ECO:0000256" key="3">
    <source>
        <dbReference type="ARBA" id="ARBA00022723"/>
    </source>
</evidence>
<dbReference type="InterPro" id="IPR000315">
    <property type="entry name" value="Znf_B-box"/>
</dbReference>
<proteinExistence type="inferred from homology"/>
<dbReference type="InterPro" id="IPR049808">
    <property type="entry name" value="CONSTANS-like_Bbox1"/>
</dbReference>
<dbReference type="InterPro" id="IPR010402">
    <property type="entry name" value="CCT_domain"/>
</dbReference>
<dbReference type="PROSITE" id="PS50119">
    <property type="entry name" value="ZF_BBOX"/>
    <property type="match status" value="2"/>
</dbReference>
<protein>
    <submittedName>
        <fullName evidence="11">Uncharacterized protein</fullName>
    </submittedName>
</protein>
<accession>A0AAV2DSK4</accession>
<feature type="domain" description="B box-type" evidence="9">
    <location>
        <begin position="23"/>
        <end position="80"/>
    </location>
</feature>
<feature type="domain" description="B box-type" evidence="9">
    <location>
        <begin position="76"/>
        <end position="123"/>
    </location>
</feature>
<dbReference type="EMBL" id="OZ034816">
    <property type="protein sequence ID" value="CAL1376524.1"/>
    <property type="molecule type" value="Genomic_DNA"/>
</dbReference>
<keyword evidence="5" id="KW-0862">Zinc</keyword>
<evidence type="ECO:0000256" key="6">
    <source>
        <dbReference type="ARBA" id="ARBA00023242"/>
    </source>
</evidence>
<dbReference type="GO" id="GO:0003700">
    <property type="term" value="F:DNA-binding transcription factor activity"/>
    <property type="evidence" value="ECO:0007669"/>
    <property type="project" value="TreeGrafter"/>
</dbReference>
<keyword evidence="3" id="KW-0479">Metal-binding</keyword>
<gene>
    <name evidence="11" type="ORF">LTRI10_LOCUS18248</name>
</gene>
<dbReference type="PANTHER" id="PTHR31319:SF53">
    <property type="entry name" value="ZINC FINGER PROTEIN CONSTANS-LIKE 5"/>
    <property type="match status" value="1"/>
</dbReference>
<dbReference type="AlphaFoldDB" id="A0AAV2DSK4"/>
<organism evidence="11 12">
    <name type="scientific">Linum trigynum</name>
    <dbReference type="NCBI Taxonomy" id="586398"/>
    <lineage>
        <taxon>Eukaryota</taxon>
        <taxon>Viridiplantae</taxon>
        <taxon>Streptophyta</taxon>
        <taxon>Embryophyta</taxon>
        <taxon>Tracheophyta</taxon>
        <taxon>Spermatophyta</taxon>
        <taxon>Magnoliopsida</taxon>
        <taxon>eudicotyledons</taxon>
        <taxon>Gunneridae</taxon>
        <taxon>Pentapetalae</taxon>
        <taxon>rosids</taxon>
        <taxon>fabids</taxon>
        <taxon>Malpighiales</taxon>
        <taxon>Linaceae</taxon>
        <taxon>Linum</taxon>
    </lineage>
</organism>
<dbReference type="Pfam" id="PF06203">
    <property type="entry name" value="CCT"/>
    <property type="match status" value="1"/>
</dbReference>
<name>A0AAV2DSK4_9ROSI</name>
<sequence>MGTEIEIFNATSMAAAAGRWGPMSAKRCDSCKTAAATAFCRADSAFLCLPCDGRIHCGSSNGTNNSNNNKLLARHERVLMCEVCEQAPAAVTCKADAAALCVTCDSDIHSVNPVARRHERVPIEPFADSVPGDVGNRAYSSGFSTMVPTGNEGGNGGGGGGCDYDHEADGVSWMLPGGIVGGGGGLIPQLNQKLGEQGKSAGDPFFGEMDEILEFGYGNPLEGRFQQSYSCASDGVVPVQSKPLPLPLQLPATTVGHQISLTGPENDLDFGFCQPKVSSFSYPTQSCLSNSVSSSSHDAGIVPDWSSNSMSEISFSFDHLNVPVPTAPTTANPIHHHHQAPAQPLCRVDREARVMRYREKRKNRKFEKTIRYASRKAYAEARPRIKGRFAKRSENSNMEPDFGSNLYGSAVTAASLSFVGNFDSRFDLVPSFR</sequence>